<protein>
    <submittedName>
        <fullName evidence="1">DNA-binding protein</fullName>
    </submittedName>
</protein>
<name>A0A923LUD0_9FIRM</name>
<evidence type="ECO:0000313" key="1">
    <source>
        <dbReference type="EMBL" id="MBC5725486.1"/>
    </source>
</evidence>
<evidence type="ECO:0000313" key="2">
    <source>
        <dbReference type="Proteomes" id="UP000606499"/>
    </source>
</evidence>
<comment type="caution">
    <text evidence="1">The sequence shown here is derived from an EMBL/GenBank/DDBJ whole genome shotgun (WGS) entry which is preliminary data.</text>
</comment>
<dbReference type="RefSeq" id="WP_054327530.1">
    <property type="nucleotide sequence ID" value="NZ_JACOPL010000007.1"/>
</dbReference>
<dbReference type="GO" id="GO:0003677">
    <property type="term" value="F:DNA binding"/>
    <property type="evidence" value="ECO:0007669"/>
    <property type="project" value="UniProtKB-KW"/>
</dbReference>
<keyword evidence="2" id="KW-1185">Reference proteome</keyword>
<accession>A0A923LUD0</accession>
<keyword evidence="1" id="KW-0238">DNA-binding</keyword>
<gene>
    <name evidence="1" type="ORF">H8S45_08455</name>
</gene>
<proteinExistence type="predicted"/>
<sequence>MNEQQTKQTLPRMRTLAKAIEEIKAEDPNTALTQNQLRVLVKSGAIPSVHAGRHTLINLDLLIAYLASDSYQNGEAAQPAPEYGKLRRIDE</sequence>
<organism evidence="1 2">
    <name type="scientific">Agathobaculum faecis</name>
    <dbReference type="NCBI Taxonomy" id="2763013"/>
    <lineage>
        <taxon>Bacteria</taxon>
        <taxon>Bacillati</taxon>
        <taxon>Bacillota</taxon>
        <taxon>Clostridia</taxon>
        <taxon>Eubacteriales</taxon>
        <taxon>Butyricicoccaceae</taxon>
        <taxon>Agathobaculum</taxon>
    </lineage>
</organism>
<reference evidence="1" key="1">
    <citation type="submission" date="2020-08" db="EMBL/GenBank/DDBJ databases">
        <title>Genome public.</title>
        <authorList>
            <person name="Liu C."/>
            <person name="Sun Q."/>
        </authorList>
    </citation>
    <scope>NUCLEOTIDE SEQUENCE</scope>
    <source>
        <strain evidence="1">NSJ-28</strain>
    </source>
</reference>
<dbReference type="Proteomes" id="UP000606499">
    <property type="component" value="Unassembled WGS sequence"/>
</dbReference>
<dbReference type="AlphaFoldDB" id="A0A923LUD0"/>
<dbReference type="EMBL" id="JACOPL010000007">
    <property type="protein sequence ID" value="MBC5725486.1"/>
    <property type="molecule type" value="Genomic_DNA"/>
</dbReference>